<feature type="region of interest" description="Disordered" evidence="1">
    <location>
        <begin position="413"/>
        <end position="435"/>
    </location>
</feature>
<dbReference type="OrthoDB" id="8039868at2759"/>
<evidence type="ECO:0000313" key="2">
    <source>
        <dbReference type="EMBL" id="CAD6996283.1"/>
    </source>
</evidence>
<accession>A0A811UGE9</accession>
<keyword evidence="3" id="KW-1185">Reference proteome</keyword>
<feature type="compositionally biased region" description="Low complexity" evidence="1">
    <location>
        <begin position="1186"/>
        <end position="1203"/>
    </location>
</feature>
<feature type="compositionally biased region" description="Low complexity" evidence="1">
    <location>
        <begin position="1169"/>
        <end position="1178"/>
    </location>
</feature>
<comment type="caution">
    <text evidence="2">The sequence shown here is derived from an EMBL/GenBank/DDBJ whole genome shotgun (WGS) entry which is preliminary data.</text>
</comment>
<reference evidence="2" key="1">
    <citation type="submission" date="2020-11" db="EMBL/GenBank/DDBJ databases">
        <authorList>
            <person name="Whitehead M."/>
        </authorList>
    </citation>
    <scope>NUCLEOTIDE SEQUENCE</scope>
    <source>
        <strain evidence="2">EGII</strain>
    </source>
</reference>
<protein>
    <submittedName>
        <fullName evidence="2">(Mediterranean fruit fly) hypothetical protein</fullName>
    </submittedName>
</protein>
<feature type="compositionally biased region" description="Low complexity" evidence="1">
    <location>
        <begin position="1454"/>
        <end position="1467"/>
    </location>
</feature>
<dbReference type="Proteomes" id="UP000606786">
    <property type="component" value="Unassembled WGS sequence"/>
</dbReference>
<feature type="region of interest" description="Disordered" evidence="1">
    <location>
        <begin position="1338"/>
        <end position="1360"/>
    </location>
</feature>
<dbReference type="EMBL" id="CAJHJT010000001">
    <property type="protein sequence ID" value="CAD6996283.1"/>
    <property type="molecule type" value="Genomic_DNA"/>
</dbReference>
<proteinExistence type="predicted"/>
<sequence>MDIDKKPCNRATCGNRSKNAAANKDGKRSPVNSSKSSGEPVKSVPPNNGNSTQILFVEPNFTETPSEYDVFYDCYSDVAISQQSHPVVPSVCGLNMPQAPVKDSRMFRDALKQVIVTAQTLLVEFDSIGRQERRGCGSRCRCDVRNIKPQTRTVQLEVTAKVTPNKSSAPSNIRIDPITFTIPLKLHVRGQHQHNIPNSVSKLSNEVRKSQTKPDREQLSNIFSSMEPIRTAIITAPRQEATCMPPEAAYNFHAALLQQMAGIPPGFLHFPPMQPAEGFAIPIPPTSKEVSSKVQIQVPQSTPLMTLGGPIEATTTPKSKGHCMRTCSVGRRVQEPSVEAFLSPSLAPVTKGPFLTTLATSSVPSVGPQMSSETRSQGVCVLCGRSGEPQGKPVEIDWKPPCGICSKGEKFVPPQPREFPSASQRKGTCGGDYSQGDRTAEPLVVLVPPVISKPMVMGKVSSNLCSVGGTQRQEPFGGFQGTVCHIGLTKAKPTQQSVSQVKQEESKRHLRGPCGKCSTAPPVSPPLEEPLSKVNGPCGVCSKPIAMLTEIPKPEKVFPSSSTTCFKDEVVEKPEQLERSPCAVSYNPAEGPPAQTTKSTCTLCSKRSEIPVKSQCGICSGGRPAPMDAEKAPCGICSAKDQEAARGEKAPCGICSKKLDAIVTEEKAPCGICSKRAETQLEKGPCGICAKRSKAPIISEKAPCGICSKGVPAPADVEIGPCGTCSRGMTPYVVEEKGPCGICSRGAEPTQVDEQDNVQMEEVKGPCGVCSRLQPATVLPPTPMNNPKAPCGICTPTRQERLEVKGPCNICKRGPVQEERDICGICKKTRLPGTPPAIPTDIQPCGKCASVGAPCKICNPSAGPSSAAGTGACGACNFIAPVAPSSRSKTCGSCLTSPPKPSNIRTCGTCLPAMPPIIDRTCGTCLALPEVTPTDIVAVPEEKVPERRIYKALPQHKDIHICSPCHYDPSPLIDEDGNVFCPRECGCCLCPWRKRATDSQIDQIKHEKIKVCKCRMKGSIFADYTSRAKCSNTSYFDCCPCRERAEAKYLEMTGEEMWSPDDKLKERVRGEPVNLEDVAEYKRASTAEKCSQTDTHRDNAHLNGAQTIRLSIEPQAENAAMSCINYPSNYRVIMETPVSTVSHQHQAQVVAGEPPSLTPVQCSCQRTLQQQQKSQDQHSGSHHPVQHLQHSQQTQQLQQLQTHQQTHQQQNTLLQQQQQQQLQLFQEQQQQLQKLAACLNQAPLEQTSANSKSSPQDSQNSQASTLTAAGLFGKAYCMRSSSESGGQLGCHCPFEFSVSSAHPPARPSYEIRLPSGMTSTSYCGENTMSDEEFYSLSSASSDRDDCMPTVSGKGKTDSKPKGTFLDCECASAIQESKPKSNANPPRNVAILQLLREVVQLINQSDESVTGCGCGVATTKMRNIAAHGSDELMADNGPFNTGFKITFTPSRKRTSPNASNAHSESSESQPPCQPVNIPLQLPCNLIITPNLLTCAPLTNPTTHSAQKMQITAAPECTSKPGKRAQLMEKFADSVCSGSKVMPCSCIGDLELIEEIATLALAADPKNRTEPSSQACDESGRYRAPGTFNIGAMACGKGCAEECTCNQPCVCPLHGFYQPTKVFGHTPIPLQSSQAADEEECDCIDAEDTGIVTEPSQTQTHISNAPSATASQRTNQTKRSDCTECSCCHCQAMRDKQNCLTVATQAQAKDQSSCSELRFFIDSIIMDLDAMEQARRKKSCEQNTTPTRAKVCPRQSFPVTITEVSDLGTSSLYVKWVIHDCCGIGGYEIYVDGYLTNRYFHCNHEAAVVCDVDVTKPHKVVLVAQPKQNDCSCGDNNENSGKELMRKSDADRMDKTTAAPSALWVPSIYLYDPCERKMGTPINRNDI</sequence>
<gene>
    <name evidence="2" type="ORF">CCAP1982_LOCUS4966</name>
</gene>
<feature type="region of interest" description="Disordered" evidence="1">
    <location>
        <begin position="1"/>
        <end position="52"/>
    </location>
</feature>
<evidence type="ECO:0000313" key="3">
    <source>
        <dbReference type="Proteomes" id="UP000606786"/>
    </source>
</evidence>
<name>A0A811UGE9_CERCA</name>
<organism evidence="2 3">
    <name type="scientific">Ceratitis capitata</name>
    <name type="common">Mediterranean fruit fly</name>
    <name type="synonym">Tephritis capitata</name>
    <dbReference type="NCBI Taxonomy" id="7213"/>
    <lineage>
        <taxon>Eukaryota</taxon>
        <taxon>Metazoa</taxon>
        <taxon>Ecdysozoa</taxon>
        <taxon>Arthropoda</taxon>
        <taxon>Hexapoda</taxon>
        <taxon>Insecta</taxon>
        <taxon>Pterygota</taxon>
        <taxon>Neoptera</taxon>
        <taxon>Endopterygota</taxon>
        <taxon>Diptera</taxon>
        <taxon>Brachycera</taxon>
        <taxon>Muscomorpha</taxon>
        <taxon>Tephritoidea</taxon>
        <taxon>Tephritidae</taxon>
        <taxon>Ceratitis</taxon>
        <taxon>Ceratitis</taxon>
    </lineage>
</organism>
<feature type="region of interest" description="Disordered" evidence="1">
    <location>
        <begin position="1445"/>
        <end position="1472"/>
    </location>
</feature>
<feature type="region of interest" description="Disordered" evidence="1">
    <location>
        <begin position="1169"/>
        <end position="1203"/>
    </location>
</feature>
<evidence type="ECO:0000256" key="1">
    <source>
        <dbReference type="SAM" id="MobiDB-lite"/>
    </source>
</evidence>